<evidence type="ECO:0000256" key="1">
    <source>
        <dbReference type="ARBA" id="ARBA00023125"/>
    </source>
</evidence>
<proteinExistence type="predicted"/>
<keyword evidence="2" id="KW-1133">Transmembrane helix</keyword>
<evidence type="ECO:0000313" key="5">
    <source>
        <dbReference type="Proteomes" id="UP001227831"/>
    </source>
</evidence>
<evidence type="ECO:0000313" key="4">
    <source>
        <dbReference type="EMBL" id="MDQ7936135.1"/>
    </source>
</evidence>
<comment type="caution">
    <text evidence="4">The sequence shown here is derived from an EMBL/GenBank/DDBJ whole genome shotgun (WGS) entry which is preliminary data.</text>
</comment>
<dbReference type="InterPro" id="IPR001387">
    <property type="entry name" value="Cro/C1-type_HTH"/>
</dbReference>
<dbReference type="PROSITE" id="PS50943">
    <property type="entry name" value="HTH_CROC1"/>
    <property type="match status" value="1"/>
</dbReference>
<feature type="domain" description="HTH cro/C1-type" evidence="3">
    <location>
        <begin position="6"/>
        <end position="60"/>
    </location>
</feature>
<feature type="transmembrane region" description="Helical" evidence="2">
    <location>
        <begin position="107"/>
        <end position="124"/>
    </location>
</feature>
<dbReference type="RefSeq" id="WP_308701981.1">
    <property type="nucleotide sequence ID" value="NZ_AP027463.1"/>
</dbReference>
<dbReference type="SMART" id="SM00530">
    <property type="entry name" value="HTH_XRE"/>
    <property type="match status" value="1"/>
</dbReference>
<dbReference type="PANTHER" id="PTHR46558">
    <property type="entry name" value="TRACRIPTIONAL REGULATORY PROTEIN-RELATED-RELATED"/>
    <property type="match status" value="1"/>
</dbReference>
<dbReference type="CDD" id="cd00093">
    <property type="entry name" value="HTH_XRE"/>
    <property type="match status" value="1"/>
</dbReference>
<dbReference type="PANTHER" id="PTHR46558:SF15">
    <property type="entry name" value="HELIX-TURN-HELIX DOMAIN PROTEIN"/>
    <property type="match status" value="1"/>
</dbReference>
<dbReference type="Gene3D" id="1.10.260.40">
    <property type="entry name" value="lambda repressor-like DNA-binding domains"/>
    <property type="match status" value="1"/>
</dbReference>
<keyword evidence="1" id="KW-0238">DNA-binding</keyword>
<organism evidence="4 5">
    <name type="scientific">Lactiplantibacillus brownii</name>
    <dbReference type="NCBI Taxonomy" id="3069269"/>
    <lineage>
        <taxon>Bacteria</taxon>
        <taxon>Bacillati</taxon>
        <taxon>Bacillota</taxon>
        <taxon>Bacilli</taxon>
        <taxon>Lactobacillales</taxon>
        <taxon>Lactobacillaceae</taxon>
        <taxon>Lactiplantibacillus</taxon>
    </lineage>
</organism>
<dbReference type="Pfam" id="PF01381">
    <property type="entry name" value="HTH_3"/>
    <property type="match status" value="1"/>
</dbReference>
<evidence type="ECO:0000256" key="2">
    <source>
        <dbReference type="SAM" id="Phobius"/>
    </source>
</evidence>
<feature type="transmembrane region" description="Helical" evidence="2">
    <location>
        <begin position="77"/>
        <end position="95"/>
    </location>
</feature>
<protein>
    <submittedName>
        <fullName evidence="4">Helix-turn-helix transcriptional regulator</fullName>
    </submittedName>
</protein>
<dbReference type="InterPro" id="IPR010982">
    <property type="entry name" value="Lambda_DNA-bd_dom_sf"/>
</dbReference>
<keyword evidence="2" id="KW-0472">Membrane</keyword>
<dbReference type="EMBL" id="JAVCWF010000001">
    <property type="protein sequence ID" value="MDQ7936135.1"/>
    <property type="molecule type" value="Genomic_DNA"/>
</dbReference>
<evidence type="ECO:0000259" key="3">
    <source>
        <dbReference type="PROSITE" id="PS50943"/>
    </source>
</evidence>
<name>A0ABU1A607_9LACO</name>
<keyword evidence="2" id="KW-0812">Transmembrane</keyword>
<feature type="transmembrane region" description="Helical" evidence="2">
    <location>
        <begin position="145"/>
        <end position="172"/>
    </location>
</feature>
<accession>A0ABU1A607</accession>
<keyword evidence="5" id="KW-1185">Reference proteome</keyword>
<gene>
    <name evidence="4" type="ORF">RA086_00535</name>
</gene>
<dbReference type="Proteomes" id="UP001227831">
    <property type="component" value="Unassembled WGS sequence"/>
</dbReference>
<sequence length="174" mass="19804">MLATQLRAHRKAAHLSQAALAQQLYVSRQTISNWENGKSLPDIYSLIALSDLFEISLDDFIKGDVRMQKRLDTDQQLAPLFAAGTIFVSFLTVMNNGPMSEPFSQRLRMGLIIGQLLFSVFLLYKGKNYAHSFIDRRGNGRKIKLDWFSTWLMYYLTVFNTVVTVAFGLWALTG</sequence>
<reference evidence="4 5" key="1">
    <citation type="journal article" date="2023" name="Int. J. Syst. Evol. Microbiol.">
        <title>Lactiplantibacillus brownii sp. nov., a novel psychrotolerant species isolated from sauerkraut.</title>
        <authorList>
            <person name="Heng Y.C."/>
            <person name="Silvaraju S."/>
            <person name="Lee J.K.Y."/>
            <person name="Kittelmann S."/>
        </authorList>
    </citation>
    <scope>NUCLEOTIDE SEQUENCE [LARGE SCALE GENOMIC DNA]</scope>
    <source>
        <strain evidence="4 5">WILCCON 0030</strain>
    </source>
</reference>
<dbReference type="SUPFAM" id="SSF47413">
    <property type="entry name" value="lambda repressor-like DNA-binding domains"/>
    <property type="match status" value="1"/>
</dbReference>